<organism evidence="2 3">
    <name type="scientific">Armillaria gallica</name>
    <name type="common">Bulbous honey fungus</name>
    <name type="synonym">Armillaria bulbosa</name>
    <dbReference type="NCBI Taxonomy" id="47427"/>
    <lineage>
        <taxon>Eukaryota</taxon>
        <taxon>Fungi</taxon>
        <taxon>Dikarya</taxon>
        <taxon>Basidiomycota</taxon>
        <taxon>Agaricomycotina</taxon>
        <taxon>Agaricomycetes</taxon>
        <taxon>Agaricomycetidae</taxon>
        <taxon>Agaricales</taxon>
        <taxon>Marasmiineae</taxon>
        <taxon>Physalacriaceae</taxon>
        <taxon>Armillaria</taxon>
    </lineage>
</organism>
<feature type="compositionally biased region" description="Polar residues" evidence="1">
    <location>
        <begin position="424"/>
        <end position="434"/>
    </location>
</feature>
<feature type="compositionally biased region" description="Acidic residues" evidence="1">
    <location>
        <begin position="686"/>
        <end position="707"/>
    </location>
</feature>
<evidence type="ECO:0000313" key="2">
    <source>
        <dbReference type="EMBL" id="PBK80347.1"/>
    </source>
</evidence>
<dbReference type="OMA" id="NDPNTSF"/>
<proteinExistence type="predicted"/>
<accession>A0A2H3CUC6</accession>
<dbReference type="EMBL" id="KZ293747">
    <property type="protein sequence ID" value="PBK80347.1"/>
    <property type="molecule type" value="Genomic_DNA"/>
</dbReference>
<keyword evidence="3" id="KW-1185">Reference proteome</keyword>
<dbReference type="InParanoid" id="A0A2H3CUC6"/>
<dbReference type="AlphaFoldDB" id="A0A2H3CUC6"/>
<feature type="region of interest" description="Disordered" evidence="1">
    <location>
        <begin position="686"/>
        <end position="721"/>
    </location>
</feature>
<feature type="compositionally biased region" description="Low complexity" evidence="1">
    <location>
        <begin position="211"/>
        <end position="228"/>
    </location>
</feature>
<feature type="region of interest" description="Disordered" evidence="1">
    <location>
        <begin position="264"/>
        <end position="284"/>
    </location>
</feature>
<name>A0A2H3CUC6_ARMGA</name>
<feature type="compositionally biased region" description="Polar residues" evidence="1">
    <location>
        <begin position="270"/>
        <end position="282"/>
    </location>
</feature>
<dbReference type="Proteomes" id="UP000217790">
    <property type="component" value="Unassembled WGS sequence"/>
</dbReference>
<gene>
    <name evidence="2" type="ORF">ARMGADRAFT_1092296</name>
</gene>
<feature type="compositionally biased region" description="Low complexity" evidence="1">
    <location>
        <begin position="151"/>
        <end position="160"/>
    </location>
</feature>
<reference evidence="3" key="1">
    <citation type="journal article" date="2017" name="Nat. Ecol. Evol.">
        <title>Genome expansion and lineage-specific genetic innovations in the forest pathogenic fungi Armillaria.</title>
        <authorList>
            <person name="Sipos G."/>
            <person name="Prasanna A.N."/>
            <person name="Walter M.C."/>
            <person name="O'Connor E."/>
            <person name="Balint B."/>
            <person name="Krizsan K."/>
            <person name="Kiss B."/>
            <person name="Hess J."/>
            <person name="Varga T."/>
            <person name="Slot J."/>
            <person name="Riley R."/>
            <person name="Boka B."/>
            <person name="Rigling D."/>
            <person name="Barry K."/>
            <person name="Lee J."/>
            <person name="Mihaltcheva S."/>
            <person name="LaButti K."/>
            <person name="Lipzen A."/>
            <person name="Waldron R."/>
            <person name="Moloney N.M."/>
            <person name="Sperisen C."/>
            <person name="Kredics L."/>
            <person name="Vagvoelgyi C."/>
            <person name="Patrignani A."/>
            <person name="Fitzpatrick D."/>
            <person name="Nagy I."/>
            <person name="Doyle S."/>
            <person name="Anderson J.B."/>
            <person name="Grigoriev I.V."/>
            <person name="Gueldener U."/>
            <person name="Muensterkoetter M."/>
            <person name="Nagy L.G."/>
        </authorList>
    </citation>
    <scope>NUCLEOTIDE SEQUENCE [LARGE SCALE GENOMIC DNA]</scope>
    <source>
        <strain evidence="3">Ar21-2</strain>
    </source>
</reference>
<dbReference type="STRING" id="47427.A0A2H3CUC6"/>
<dbReference type="InterPro" id="IPR001138">
    <property type="entry name" value="Zn2Cys6_DnaBD"/>
</dbReference>
<feature type="region of interest" description="Disordered" evidence="1">
    <location>
        <begin position="505"/>
        <end position="525"/>
    </location>
</feature>
<feature type="compositionally biased region" description="Polar residues" evidence="1">
    <location>
        <begin position="188"/>
        <end position="201"/>
    </location>
</feature>
<dbReference type="CDD" id="cd00067">
    <property type="entry name" value="GAL4"/>
    <property type="match status" value="1"/>
</dbReference>
<feature type="region of interest" description="Disordered" evidence="1">
    <location>
        <begin position="338"/>
        <end position="375"/>
    </location>
</feature>
<feature type="region of interest" description="Disordered" evidence="1">
    <location>
        <begin position="123"/>
        <end position="248"/>
    </location>
</feature>
<dbReference type="GO" id="GO:0000981">
    <property type="term" value="F:DNA-binding transcription factor activity, RNA polymerase II-specific"/>
    <property type="evidence" value="ECO:0007669"/>
    <property type="project" value="InterPro"/>
</dbReference>
<dbReference type="GO" id="GO:0008270">
    <property type="term" value="F:zinc ion binding"/>
    <property type="evidence" value="ECO:0007669"/>
    <property type="project" value="InterPro"/>
</dbReference>
<protein>
    <recommendedName>
        <fullName evidence="4">Zn(2)-C6 fungal-type domain-containing protein</fullName>
    </recommendedName>
</protein>
<evidence type="ECO:0008006" key="4">
    <source>
        <dbReference type="Google" id="ProtNLM"/>
    </source>
</evidence>
<feature type="region of interest" description="Disordered" evidence="1">
    <location>
        <begin position="407"/>
        <end position="493"/>
    </location>
</feature>
<evidence type="ECO:0000256" key="1">
    <source>
        <dbReference type="SAM" id="MobiDB-lite"/>
    </source>
</evidence>
<sequence length="721" mass="77792">MAEPSIAKDAAALHHDALSSYEATAVLLQHKVEFPPDKESTSMVVDEWISEAYVQWVICSNYWRPGGIKKAAWNNVEYALLACLPLVNRELIDESGGRFNDPNTSFSQHKYSIPGLQPVPLDTLSPLPEPELHGRTPAPLRTMTPPPAPKPTTSATSLAANPSSFNILTSGSAPFNISKPPMPRFTTPLMTPSGQASTTPKTRVKPQFGTSKSVQLSNAASSSQSAQAKPVDTLKSKPPPPPAEAFQKDWSSPLHSKLAQQLRVGPPANATRSGVSTPTPSHTFAVDAANCPNIIPGRDSILQGEGSSSTLLRSCEPLFLPGTDDELEQGLGDLVEAGHVDDEVVGTDGEDGDLRGQDDDVSSSDEATSPPPTNMACRLRQEPRISFVFDDSTGDLVEPHPTIFLSRLPVPPAQSQDLRRSTRSHTSLVNSTATYLKAVQGPKPGVKKNRKEAKSKDKTLEVTVPRKRARNEDEGSQAVDKPAAKKLKSKVRPVDDVEVVRPTPVVRRRGPGPSKPPPVTLGVSGRGFGEKVPSTAEAVKHGIKSIGVLQVDKDFGEFMEVDKSYWSKAVAPFVGERYTTACDHCRRLGTQCRKLLMHMVKCVRCHYSKLPCKVDGVPALNPIEHYRPKGSDAVNTFEAAVNAIEANNAAITAITQQFLAGLNVIAHTDSIRAQTFHLRGCLAPVEEEEEANNGEGEEDKAPDDIAEGESGPSKKWKHRSG</sequence>
<feature type="compositionally biased region" description="Polar residues" evidence="1">
    <location>
        <begin position="161"/>
        <end position="175"/>
    </location>
</feature>
<evidence type="ECO:0000313" key="3">
    <source>
        <dbReference type="Proteomes" id="UP000217790"/>
    </source>
</evidence>